<organism evidence="8 9">
    <name type="scientific">ssRNA phage SRR7976310_8</name>
    <dbReference type="NCBI Taxonomy" id="2786686"/>
    <lineage>
        <taxon>Viruses</taxon>
        <taxon>Riboviria</taxon>
        <taxon>Orthornavirae</taxon>
        <taxon>Lenarviricota</taxon>
        <taxon>Leviviricetes</taxon>
        <taxon>Norzivirales</taxon>
        <taxon>Fiersviridae</taxon>
        <taxon>Blafavirus</taxon>
        <taxon>Blafavirus pelovivens</taxon>
    </lineage>
</organism>
<evidence type="ECO:0000256" key="3">
    <source>
        <dbReference type="ARBA" id="ARBA00022804"/>
    </source>
</evidence>
<evidence type="ECO:0000256" key="2">
    <source>
        <dbReference type="ARBA" id="ARBA00022581"/>
    </source>
</evidence>
<dbReference type="GeneID" id="80398021"/>
<evidence type="ECO:0000256" key="4">
    <source>
        <dbReference type="ARBA" id="ARBA00022844"/>
    </source>
</evidence>
<dbReference type="RefSeq" id="YP_010769102.1">
    <property type="nucleotide sequence ID" value="NC_073878.1"/>
</dbReference>
<evidence type="ECO:0000256" key="5">
    <source>
        <dbReference type="ARBA" id="ARBA00023104"/>
    </source>
</evidence>
<sequence>MGVVAAVISISVPQPYVSRDTSGVVSSTGSTATTYHYRDVYKTLTKTPKPWPKKLFPLPYTYRYTTYTAGLNGLLKTKDSTGWTMEKFGCLSNVAPGQWGLPQLGVPVAPVLQAEAESNAITKARLKIQDQKFNLAQAFAEREQTIALIGETAATLANAIRHLKKGNFLGARRALGNPRLRRKLPSKGLDKTSRQWLSLQYGWQPLLGDVFNACEAGALFDKENPAAYLIDVKGSFWLPSDINDKTTVNLQPWVTSNGQKVVQWTGGEGRAGAICKIWYTVSNSILANQTAMGLTNPAYLAWELLPFSFVADWFMPVGAYLNSMGATFGCTFYKGFSTYYHLYEISRIYTVDRKMGSYGIDRLEGYTEHIRGAAGSRQIYGDFPIGRRPYFKNPFSNKHALNALALLNQACKK</sequence>
<dbReference type="InterPro" id="IPR005563">
    <property type="entry name" value="A_protein"/>
</dbReference>
<evidence type="ECO:0000256" key="6">
    <source>
        <dbReference type="ARBA" id="ARBA00023296"/>
    </source>
</evidence>
<evidence type="ECO:0000313" key="9">
    <source>
        <dbReference type="Proteomes" id="UP000682693"/>
    </source>
</evidence>
<dbReference type="Pfam" id="PF03863">
    <property type="entry name" value="Phage_mat-A"/>
    <property type="match status" value="1"/>
</dbReference>
<protein>
    <submittedName>
        <fullName evidence="8">Maturation protein</fullName>
    </submittedName>
</protein>
<keyword evidence="9" id="KW-1185">Reference proteome</keyword>
<dbReference type="EMBL" id="BK014182">
    <property type="protein sequence ID" value="DAD52706.1"/>
    <property type="molecule type" value="Genomic_RNA"/>
</dbReference>
<proteinExistence type="inferred from homology"/>
<comment type="similarity">
    <text evidence="7">Belongs to the Leviviricetes maturation protein family.</text>
</comment>
<dbReference type="GO" id="GO:0039666">
    <property type="term" value="P:virion attachment to host cell pilus"/>
    <property type="evidence" value="ECO:0007669"/>
    <property type="project" value="UniProtKB-KW"/>
</dbReference>
<keyword evidence="3" id="KW-1161">Viral attachment to host cell</keyword>
<dbReference type="GO" id="GO:0044423">
    <property type="term" value="C:virion component"/>
    <property type="evidence" value="ECO:0007669"/>
    <property type="project" value="UniProtKB-KW"/>
</dbReference>
<gene>
    <name evidence="8" type="primary">SRR7976310_8_3</name>
</gene>
<dbReference type="KEGG" id="vg:80398021"/>
<evidence type="ECO:0000256" key="1">
    <source>
        <dbReference type="ARBA" id="ARBA00004328"/>
    </source>
</evidence>
<accession>A0A8S5L5U7</accession>
<name>A0A8S5L5U7_9VIRU</name>
<evidence type="ECO:0000256" key="7">
    <source>
        <dbReference type="ARBA" id="ARBA00035110"/>
    </source>
</evidence>
<dbReference type="Proteomes" id="UP000682693">
    <property type="component" value="Segment"/>
</dbReference>
<keyword evidence="2" id="KW-0945">Host-virus interaction</keyword>
<keyword evidence="6" id="KW-1160">Virus entry into host cell</keyword>
<comment type="subcellular location">
    <subcellularLocation>
        <location evidence="1">Virion</location>
    </subcellularLocation>
</comment>
<reference evidence="8" key="1">
    <citation type="submission" date="2020-09" db="EMBL/GenBank/DDBJ databases">
        <title>Leviviricetes taxonomy.</title>
        <authorList>
            <person name="Stockdale S.R."/>
            <person name="Callanan J."/>
            <person name="Adriaenssens E.M."/>
            <person name="Kuhn J.H."/>
            <person name="Rumnieks J."/>
            <person name="Shkoporov A."/>
            <person name="Draper L.A."/>
            <person name="Ross P."/>
            <person name="Hill C."/>
        </authorList>
    </citation>
    <scope>NUCLEOTIDE SEQUENCE</scope>
</reference>
<keyword evidence="4" id="KW-0946">Virion</keyword>
<evidence type="ECO:0000313" key="8">
    <source>
        <dbReference type="EMBL" id="DAD52706.1"/>
    </source>
</evidence>
<keyword evidence="5" id="KW-1175">Viral attachment to host cell pilus</keyword>